<dbReference type="SUPFAM" id="SSF53213">
    <property type="entry name" value="LigB-like"/>
    <property type="match status" value="1"/>
</dbReference>
<evidence type="ECO:0000259" key="6">
    <source>
        <dbReference type="Pfam" id="PF02900"/>
    </source>
</evidence>
<reference evidence="7 8" key="1">
    <citation type="submission" date="2018-06" db="EMBL/GenBank/DDBJ databases">
        <title>Comparative genomics of downy mildews reveals potential adaptations to biotrophy.</title>
        <authorList>
            <person name="Fletcher K."/>
            <person name="Klosterman S.J."/>
            <person name="Derevnina L."/>
            <person name="Martin F."/>
            <person name="Koike S."/>
            <person name="Reyes Chin-Wo S."/>
            <person name="Mou B."/>
            <person name="Michelmore R."/>
        </authorList>
    </citation>
    <scope>NUCLEOTIDE SEQUENCE [LARGE SCALE GENOMIC DNA]</scope>
    <source>
        <strain evidence="7 8">R14</strain>
    </source>
</reference>
<keyword evidence="8" id="KW-1185">Reference proteome</keyword>
<sequence>MVAFRHPVVAVSHGPGPLWLLSSGSADMNNSSLPARALTTTFEKLYPKGMNLPKRILYVSAHWESRSSGFEISSAIKPDMIYDYHGFPSEAYDVAYPAKGDPTFAQKVKAELEKNNIKAKLVDRGFDHGVFVPMLLIRPEADIPIVTMSINSRLGNQAHFDLGQAIAPFRDEDTLILCSGQATHNMRAPGEPNSPLLDWAVAFQGWLDNTFTADSKLSYSQRRDQIINWHDAPAARLAHPTPDHFIPFVVGAGAGMDESKPEAEKLFSGWAMSHMSFATYAWGAEN</sequence>
<dbReference type="Gene3D" id="3.40.830.10">
    <property type="entry name" value="LigB-like"/>
    <property type="match status" value="1"/>
</dbReference>
<name>A0A3M6VTK2_9STRA</name>
<dbReference type="PANTHER" id="PTHR30096:SF0">
    <property type="entry name" value="4,5-DOPA DIOXYGENASE EXTRADIOL-LIKE PROTEIN"/>
    <property type="match status" value="1"/>
</dbReference>
<dbReference type="GO" id="GO:0008270">
    <property type="term" value="F:zinc ion binding"/>
    <property type="evidence" value="ECO:0007669"/>
    <property type="project" value="InterPro"/>
</dbReference>
<dbReference type="PANTHER" id="PTHR30096">
    <property type="entry name" value="4,5-DOPA DIOXYGENASE EXTRADIOL-LIKE PROTEIN"/>
    <property type="match status" value="1"/>
</dbReference>
<feature type="domain" description="Extradiol ring-cleavage dioxygenase class III enzyme subunit B" evidence="6">
    <location>
        <begin position="52"/>
        <end position="278"/>
    </location>
</feature>
<evidence type="ECO:0000256" key="3">
    <source>
        <dbReference type="ARBA" id="ARBA00022723"/>
    </source>
</evidence>
<dbReference type="GO" id="GO:0008198">
    <property type="term" value="F:ferrous iron binding"/>
    <property type="evidence" value="ECO:0007669"/>
    <property type="project" value="InterPro"/>
</dbReference>
<organism evidence="7 8">
    <name type="scientific">Peronospora effusa</name>
    <dbReference type="NCBI Taxonomy" id="542832"/>
    <lineage>
        <taxon>Eukaryota</taxon>
        <taxon>Sar</taxon>
        <taxon>Stramenopiles</taxon>
        <taxon>Oomycota</taxon>
        <taxon>Peronosporomycetes</taxon>
        <taxon>Peronosporales</taxon>
        <taxon>Peronosporaceae</taxon>
        <taxon>Peronospora</taxon>
    </lineage>
</organism>
<evidence type="ECO:0000313" key="8">
    <source>
        <dbReference type="Proteomes" id="UP000282087"/>
    </source>
</evidence>
<comment type="similarity">
    <text evidence="2">Belongs to the DODA-type extradiol aromatic ring-opening dioxygenase family.</text>
</comment>
<dbReference type="CDD" id="cd07363">
    <property type="entry name" value="45_DOPA_Dioxygenase"/>
    <property type="match status" value="1"/>
</dbReference>
<protein>
    <recommendedName>
        <fullName evidence="6">Extradiol ring-cleavage dioxygenase class III enzyme subunit B domain-containing protein</fullName>
    </recommendedName>
</protein>
<dbReference type="AlphaFoldDB" id="A0A3M6VTK2"/>
<keyword evidence="3" id="KW-0479">Metal-binding</keyword>
<dbReference type="Proteomes" id="UP000282087">
    <property type="component" value="Unassembled WGS sequence"/>
</dbReference>
<comment type="caution">
    <text evidence="7">The sequence shown here is derived from an EMBL/GenBank/DDBJ whole genome shotgun (WGS) entry which is preliminary data.</text>
</comment>
<dbReference type="PIRSF" id="PIRSF006157">
    <property type="entry name" value="Doxgns_DODA"/>
    <property type="match status" value="1"/>
</dbReference>
<evidence type="ECO:0000256" key="1">
    <source>
        <dbReference type="ARBA" id="ARBA00001947"/>
    </source>
</evidence>
<dbReference type="InterPro" id="IPR014436">
    <property type="entry name" value="Extradiol_dOase_DODA"/>
</dbReference>
<dbReference type="STRING" id="542832.A0A3M6VTK2"/>
<evidence type="ECO:0000313" key="7">
    <source>
        <dbReference type="EMBL" id="RMX70109.1"/>
    </source>
</evidence>
<dbReference type="InterPro" id="IPR004183">
    <property type="entry name" value="Xdiol_dOase_suB"/>
</dbReference>
<dbReference type="GO" id="GO:0016702">
    <property type="term" value="F:oxidoreductase activity, acting on single donors with incorporation of molecular oxygen, incorporation of two atoms of oxygen"/>
    <property type="evidence" value="ECO:0007669"/>
    <property type="project" value="UniProtKB-ARBA"/>
</dbReference>
<keyword evidence="5" id="KW-0560">Oxidoreductase</keyword>
<comment type="cofactor">
    <cofactor evidence="1">
        <name>Zn(2+)</name>
        <dbReference type="ChEBI" id="CHEBI:29105"/>
    </cofactor>
</comment>
<dbReference type="EMBL" id="QLLG01000006">
    <property type="protein sequence ID" value="RMX70109.1"/>
    <property type="molecule type" value="Genomic_DNA"/>
</dbReference>
<gene>
    <name evidence="7" type="ORF">DD238_000253</name>
</gene>
<accession>A0A3M6VTK2</accession>
<proteinExistence type="inferred from homology"/>
<keyword evidence="4" id="KW-0862">Zinc</keyword>
<evidence type="ECO:0000256" key="5">
    <source>
        <dbReference type="ARBA" id="ARBA00023002"/>
    </source>
</evidence>
<evidence type="ECO:0000256" key="2">
    <source>
        <dbReference type="ARBA" id="ARBA00007581"/>
    </source>
</evidence>
<evidence type="ECO:0000256" key="4">
    <source>
        <dbReference type="ARBA" id="ARBA00022833"/>
    </source>
</evidence>
<dbReference type="VEuPathDB" id="FungiDB:DD237_000489"/>
<dbReference type="Pfam" id="PF02900">
    <property type="entry name" value="LigB"/>
    <property type="match status" value="1"/>
</dbReference>